<feature type="compositionally biased region" description="Polar residues" evidence="2">
    <location>
        <begin position="194"/>
        <end position="214"/>
    </location>
</feature>
<organism evidence="4 5">
    <name type="scientific">Marssonina brunnea f. sp. multigermtubi (strain MB_m1)</name>
    <name type="common">Marssonina leaf spot fungus</name>
    <dbReference type="NCBI Taxonomy" id="1072389"/>
    <lineage>
        <taxon>Eukaryota</taxon>
        <taxon>Fungi</taxon>
        <taxon>Dikarya</taxon>
        <taxon>Ascomycota</taxon>
        <taxon>Pezizomycotina</taxon>
        <taxon>Leotiomycetes</taxon>
        <taxon>Helotiales</taxon>
        <taxon>Drepanopezizaceae</taxon>
        <taxon>Drepanopeziza</taxon>
    </lineage>
</organism>
<feature type="region of interest" description="Disordered" evidence="2">
    <location>
        <begin position="359"/>
        <end position="450"/>
    </location>
</feature>
<feature type="compositionally biased region" description="Polar residues" evidence="2">
    <location>
        <begin position="571"/>
        <end position="581"/>
    </location>
</feature>
<dbReference type="GO" id="GO:0008270">
    <property type="term" value="F:zinc ion binding"/>
    <property type="evidence" value="ECO:0007669"/>
    <property type="project" value="UniProtKB-KW"/>
</dbReference>
<feature type="region of interest" description="Disordered" evidence="2">
    <location>
        <begin position="129"/>
        <end position="218"/>
    </location>
</feature>
<dbReference type="HOGENOM" id="CLU_454209_0_0_1"/>
<keyword evidence="1" id="KW-0862">Zinc</keyword>
<dbReference type="SUPFAM" id="SSF57667">
    <property type="entry name" value="beta-beta-alpha zinc fingers"/>
    <property type="match status" value="1"/>
</dbReference>
<evidence type="ECO:0000313" key="4">
    <source>
        <dbReference type="EMBL" id="EKD19536.1"/>
    </source>
</evidence>
<dbReference type="eggNOG" id="KOG1721">
    <property type="taxonomic scope" value="Eukaryota"/>
</dbReference>
<dbReference type="KEGG" id="mbe:MBM_02773"/>
<feature type="region of interest" description="Disordered" evidence="2">
    <location>
        <begin position="545"/>
        <end position="601"/>
    </location>
</feature>
<feature type="compositionally biased region" description="Basic and acidic residues" evidence="2">
    <location>
        <begin position="23"/>
        <end position="33"/>
    </location>
</feature>
<dbReference type="InterPro" id="IPR013087">
    <property type="entry name" value="Znf_C2H2_type"/>
</dbReference>
<gene>
    <name evidence="4" type="ORF">MBM_02773</name>
</gene>
<keyword evidence="5" id="KW-1185">Reference proteome</keyword>
<evidence type="ECO:0000259" key="3">
    <source>
        <dbReference type="PROSITE" id="PS50157"/>
    </source>
</evidence>
<dbReference type="EMBL" id="JH921431">
    <property type="protein sequence ID" value="EKD19536.1"/>
    <property type="molecule type" value="Genomic_DNA"/>
</dbReference>
<feature type="compositionally biased region" description="Low complexity" evidence="2">
    <location>
        <begin position="157"/>
        <end position="182"/>
    </location>
</feature>
<evidence type="ECO:0000313" key="5">
    <source>
        <dbReference type="Proteomes" id="UP000006753"/>
    </source>
</evidence>
<dbReference type="Gene3D" id="3.30.160.60">
    <property type="entry name" value="Classic Zinc Finger"/>
    <property type="match status" value="1"/>
</dbReference>
<evidence type="ECO:0000256" key="2">
    <source>
        <dbReference type="SAM" id="MobiDB-lite"/>
    </source>
</evidence>
<dbReference type="PROSITE" id="PS50157">
    <property type="entry name" value="ZINC_FINGER_C2H2_2"/>
    <property type="match status" value="1"/>
</dbReference>
<keyword evidence="1" id="KW-0479">Metal-binding</keyword>
<feature type="compositionally biased region" description="Low complexity" evidence="2">
    <location>
        <begin position="546"/>
        <end position="558"/>
    </location>
</feature>
<dbReference type="STRING" id="1072389.K1X2U0"/>
<feature type="domain" description="C2H2-type" evidence="3">
    <location>
        <begin position="462"/>
        <end position="491"/>
    </location>
</feature>
<evidence type="ECO:0000256" key="1">
    <source>
        <dbReference type="PROSITE-ProRule" id="PRU00042"/>
    </source>
</evidence>
<dbReference type="PROSITE" id="PS00028">
    <property type="entry name" value="ZINC_FINGER_C2H2_1"/>
    <property type="match status" value="1"/>
</dbReference>
<reference evidence="4 5" key="1">
    <citation type="journal article" date="2012" name="BMC Genomics">
        <title>Sequencing the genome of Marssonina brunnea reveals fungus-poplar co-evolution.</title>
        <authorList>
            <person name="Zhu S."/>
            <person name="Cao Y.-Z."/>
            <person name="Jiang C."/>
            <person name="Tan B.-Y."/>
            <person name="Wang Z."/>
            <person name="Feng S."/>
            <person name="Zhang L."/>
            <person name="Su X.-H."/>
            <person name="Brejova B."/>
            <person name="Vinar T."/>
            <person name="Xu M."/>
            <person name="Wang M.-X."/>
            <person name="Zhang S.-G."/>
            <person name="Huang M.-R."/>
            <person name="Wu R."/>
            <person name="Zhou Y."/>
        </authorList>
    </citation>
    <scope>NUCLEOTIDE SEQUENCE [LARGE SCALE GENOMIC DNA]</scope>
    <source>
        <strain evidence="4 5">MB_m1</strain>
    </source>
</reference>
<feature type="region of interest" description="Disordered" evidence="2">
    <location>
        <begin position="1"/>
        <end position="48"/>
    </location>
</feature>
<accession>K1X2U0</accession>
<dbReference type="InterPro" id="IPR036236">
    <property type="entry name" value="Znf_C2H2_sf"/>
</dbReference>
<name>K1X2U0_MARBU</name>
<dbReference type="InParanoid" id="K1X2U0"/>
<dbReference type="AlphaFoldDB" id="K1X2U0"/>
<keyword evidence="1" id="KW-0863">Zinc-finger</keyword>
<protein>
    <submittedName>
        <fullName evidence="4">Transcription factor steA</fullName>
    </submittedName>
</protein>
<dbReference type="Proteomes" id="UP000006753">
    <property type="component" value="Unassembled WGS sequence"/>
</dbReference>
<proteinExistence type="predicted"/>
<feature type="compositionally biased region" description="Basic and acidic residues" evidence="2">
    <location>
        <begin position="415"/>
        <end position="426"/>
    </location>
</feature>
<dbReference type="OrthoDB" id="654211at2759"/>
<sequence length="601" mass="65454">MSPRRKDILPEERSCSRTSVQARDSHQLQDKCFVKSRHGRPSQGVSNHELEKLIRPNIFTIQIRSGLLALARTTETPYVLLWRRHGAFAEILTAVPGSENRPNLEKSRQESGIPTRHTLLIPARTRLQTISDATQDNSNTPSTLNIESNMPYDNPMGASYSSNHSATSSYSDASSGTWDSSTVYTPMSTPRRGSPNSGSAKRESSAVSAPTPVSTPDRYANINGFNAMNALTQGMMVGYQQQMDFTPSQPTLAPEVNMPQVSMAEMDYGPYLDSSLCNSFTAYDGLPLCAPSLENELFSPMSDMSCPTPLSNSCVVPSQTNFMDLYTIQSPTKSLHLSMDYEHASPECDSGFSMSDCSPQSMRYMMPDPGEHQLPDCSTPSRPSNFRDSRNGNDHGGLLDYQVPFYDKPTPADDSEPKTPARREAPAAKLPRKKSSAAKREDRSGGGSGKYGSITAVSRAGHFCSHPSCGGKFVRLEHLKRHGRTHQPPRSPVPCEFCKKIFPADRMDNIKAHVLRHAVPGARSRTQYHPDAYALWLSMEKKPRKGSAAAGSNNNNSTNKKKIKAEGGSQEGTAARSTTAGPGSRPRTGHAGCGGASARSS</sequence>
<feature type="compositionally biased region" description="Polar residues" evidence="2">
    <location>
        <begin position="129"/>
        <end position="148"/>
    </location>
</feature>
<feature type="compositionally biased region" description="Basic and acidic residues" evidence="2">
    <location>
        <begin position="1"/>
        <end position="15"/>
    </location>
</feature>